<sequence length="112" mass="13141">MQYPFPFPIPISHSHLPSSTVPSSHSHSHFPFPIPILIINNTNSSSNNRNSNKGVFFTVEELVYFMQKISLWCWRRLQSFRWKVCLFSLLGNWVFQVVYVNYPICFLSDICL</sequence>
<proteinExistence type="predicted"/>
<keyword evidence="2" id="KW-1185">Reference proteome</keyword>
<accession>A0A5D2ECL7</accession>
<reference evidence="1 2" key="1">
    <citation type="submission" date="2019-06" db="EMBL/GenBank/DDBJ databases">
        <title>WGS assembly of Gossypium darwinii.</title>
        <authorList>
            <person name="Chen Z.J."/>
            <person name="Sreedasyam A."/>
            <person name="Ando A."/>
            <person name="Song Q."/>
            <person name="De L."/>
            <person name="Hulse-Kemp A."/>
            <person name="Ding M."/>
            <person name="Ye W."/>
            <person name="Kirkbride R."/>
            <person name="Jenkins J."/>
            <person name="Plott C."/>
            <person name="Lovell J."/>
            <person name="Lin Y.-M."/>
            <person name="Vaughn R."/>
            <person name="Liu B."/>
            <person name="Li W."/>
            <person name="Simpson S."/>
            <person name="Scheffler B."/>
            <person name="Saski C."/>
            <person name="Grover C."/>
            <person name="Hu G."/>
            <person name="Conover J."/>
            <person name="Carlson J."/>
            <person name="Shu S."/>
            <person name="Boston L."/>
            <person name="Williams M."/>
            <person name="Peterson D."/>
            <person name="Mcgee K."/>
            <person name="Jones D."/>
            <person name="Wendel J."/>
            <person name="Stelly D."/>
            <person name="Grimwood J."/>
            <person name="Schmutz J."/>
        </authorList>
    </citation>
    <scope>NUCLEOTIDE SEQUENCE [LARGE SCALE GENOMIC DNA]</scope>
    <source>
        <strain evidence="1">1808015.09</strain>
    </source>
</reference>
<evidence type="ECO:0000313" key="2">
    <source>
        <dbReference type="Proteomes" id="UP000323506"/>
    </source>
</evidence>
<name>A0A5D2ECL7_GOSDA</name>
<dbReference type="EMBL" id="CM017699">
    <property type="protein sequence ID" value="TYG90728.1"/>
    <property type="molecule type" value="Genomic_DNA"/>
</dbReference>
<dbReference type="AlphaFoldDB" id="A0A5D2ECL7"/>
<evidence type="ECO:0000313" key="1">
    <source>
        <dbReference type="EMBL" id="TYG90728.1"/>
    </source>
</evidence>
<dbReference type="Proteomes" id="UP000323506">
    <property type="component" value="Chromosome A12"/>
</dbReference>
<gene>
    <name evidence="1" type="ORF">ES288_A12G205700v1</name>
</gene>
<organism evidence="1 2">
    <name type="scientific">Gossypium darwinii</name>
    <name type="common">Darwin's cotton</name>
    <name type="synonym">Gossypium barbadense var. darwinii</name>
    <dbReference type="NCBI Taxonomy" id="34276"/>
    <lineage>
        <taxon>Eukaryota</taxon>
        <taxon>Viridiplantae</taxon>
        <taxon>Streptophyta</taxon>
        <taxon>Embryophyta</taxon>
        <taxon>Tracheophyta</taxon>
        <taxon>Spermatophyta</taxon>
        <taxon>Magnoliopsida</taxon>
        <taxon>eudicotyledons</taxon>
        <taxon>Gunneridae</taxon>
        <taxon>Pentapetalae</taxon>
        <taxon>rosids</taxon>
        <taxon>malvids</taxon>
        <taxon>Malvales</taxon>
        <taxon>Malvaceae</taxon>
        <taxon>Malvoideae</taxon>
        <taxon>Gossypium</taxon>
    </lineage>
</organism>
<protein>
    <submittedName>
        <fullName evidence="1">Uncharacterized protein</fullName>
    </submittedName>
</protein>